<name>A0AAV4ME46_CAEEX</name>
<feature type="transmembrane region" description="Helical" evidence="2">
    <location>
        <begin position="50"/>
        <end position="70"/>
    </location>
</feature>
<organism evidence="3 4">
    <name type="scientific">Caerostris extrusa</name>
    <name type="common">Bark spider</name>
    <name type="synonym">Caerostris bankana</name>
    <dbReference type="NCBI Taxonomy" id="172846"/>
    <lineage>
        <taxon>Eukaryota</taxon>
        <taxon>Metazoa</taxon>
        <taxon>Ecdysozoa</taxon>
        <taxon>Arthropoda</taxon>
        <taxon>Chelicerata</taxon>
        <taxon>Arachnida</taxon>
        <taxon>Araneae</taxon>
        <taxon>Araneomorphae</taxon>
        <taxon>Entelegynae</taxon>
        <taxon>Araneoidea</taxon>
        <taxon>Araneidae</taxon>
        <taxon>Caerostris</taxon>
    </lineage>
</organism>
<evidence type="ECO:0000313" key="4">
    <source>
        <dbReference type="Proteomes" id="UP001054945"/>
    </source>
</evidence>
<dbReference type="EMBL" id="BPLR01019689">
    <property type="protein sequence ID" value="GIX70651.1"/>
    <property type="molecule type" value="Genomic_DNA"/>
</dbReference>
<dbReference type="AlphaFoldDB" id="A0AAV4ME46"/>
<gene>
    <name evidence="3" type="ORF">CEXT_36161</name>
</gene>
<keyword evidence="4" id="KW-1185">Reference proteome</keyword>
<keyword evidence="2" id="KW-0472">Membrane</keyword>
<evidence type="ECO:0000313" key="3">
    <source>
        <dbReference type="EMBL" id="GIX70651.1"/>
    </source>
</evidence>
<dbReference type="Proteomes" id="UP001054945">
    <property type="component" value="Unassembled WGS sequence"/>
</dbReference>
<reference evidence="3 4" key="1">
    <citation type="submission" date="2021-06" db="EMBL/GenBank/DDBJ databases">
        <title>Caerostris extrusa draft genome.</title>
        <authorList>
            <person name="Kono N."/>
            <person name="Arakawa K."/>
        </authorList>
    </citation>
    <scope>NUCLEOTIDE SEQUENCE [LARGE SCALE GENOMIC DNA]</scope>
</reference>
<protein>
    <submittedName>
        <fullName evidence="3">Uncharacterized protein</fullName>
    </submittedName>
</protein>
<accession>A0AAV4ME46</accession>
<evidence type="ECO:0000256" key="1">
    <source>
        <dbReference type="SAM" id="MobiDB-lite"/>
    </source>
</evidence>
<keyword evidence="2" id="KW-1133">Transmembrane helix</keyword>
<keyword evidence="2" id="KW-0812">Transmembrane</keyword>
<sequence>MIPKRTGEGKTKKNRMKGVGARQRGGFKHLTTAYWNCCLGRHKRDCRFRIYVHIYICSTPAVPLLILFSLPSRLGIGFRRLLCRDYVFTV</sequence>
<proteinExistence type="predicted"/>
<evidence type="ECO:0000256" key="2">
    <source>
        <dbReference type="SAM" id="Phobius"/>
    </source>
</evidence>
<feature type="compositionally biased region" description="Basic and acidic residues" evidence="1">
    <location>
        <begin position="1"/>
        <end position="11"/>
    </location>
</feature>
<comment type="caution">
    <text evidence="3">The sequence shown here is derived from an EMBL/GenBank/DDBJ whole genome shotgun (WGS) entry which is preliminary data.</text>
</comment>
<feature type="region of interest" description="Disordered" evidence="1">
    <location>
        <begin position="1"/>
        <end position="21"/>
    </location>
</feature>